<dbReference type="PROSITE" id="PS50949">
    <property type="entry name" value="HTH_GNTR"/>
    <property type="match status" value="1"/>
</dbReference>
<accession>A0ABT9XUM7</accession>
<keyword evidence="2" id="KW-0238">DNA-binding</keyword>
<keyword evidence="6" id="KW-1185">Reference proteome</keyword>
<dbReference type="CDD" id="cd07377">
    <property type="entry name" value="WHTH_GntR"/>
    <property type="match status" value="1"/>
</dbReference>
<feature type="domain" description="HTH gntR-type" evidence="4">
    <location>
        <begin position="8"/>
        <end position="76"/>
    </location>
</feature>
<comment type="caution">
    <text evidence="5">The sequence shown here is derived from an EMBL/GenBank/DDBJ whole genome shotgun (WGS) entry which is preliminary data.</text>
</comment>
<dbReference type="SMART" id="SM00345">
    <property type="entry name" value="HTH_GNTR"/>
    <property type="match status" value="1"/>
</dbReference>
<dbReference type="InterPro" id="IPR050679">
    <property type="entry name" value="Bact_HTH_transcr_reg"/>
</dbReference>
<dbReference type="Pfam" id="PF00392">
    <property type="entry name" value="GntR"/>
    <property type="match status" value="1"/>
</dbReference>
<dbReference type="SMART" id="SM00866">
    <property type="entry name" value="UTRA"/>
    <property type="match status" value="1"/>
</dbReference>
<name>A0ABT9XUM7_9BACI</name>
<dbReference type="RefSeq" id="WP_307407489.1">
    <property type="nucleotide sequence ID" value="NZ_JAUSTW010000003.1"/>
</dbReference>
<evidence type="ECO:0000313" key="5">
    <source>
        <dbReference type="EMBL" id="MDQ0199021.1"/>
    </source>
</evidence>
<dbReference type="Gene3D" id="3.40.1410.10">
    <property type="entry name" value="Chorismate lyase-like"/>
    <property type="match status" value="1"/>
</dbReference>
<evidence type="ECO:0000256" key="3">
    <source>
        <dbReference type="ARBA" id="ARBA00023163"/>
    </source>
</evidence>
<keyword evidence="3" id="KW-0804">Transcription</keyword>
<gene>
    <name evidence="5" type="ORF">J2S10_002179</name>
</gene>
<evidence type="ECO:0000313" key="6">
    <source>
        <dbReference type="Proteomes" id="UP001224122"/>
    </source>
</evidence>
<proteinExistence type="predicted"/>
<protein>
    <submittedName>
        <fullName evidence="5">GntR family transcriptional regulator</fullName>
    </submittedName>
</protein>
<dbReference type="SUPFAM" id="SSF46785">
    <property type="entry name" value="Winged helix' DNA-binding domain"/>
    <property type="match status" value="1"/>
</dbReference>
<dbReference type="Proteomes" id="UP001224122">
    <property type="component" value="Unassembled WGS sequence"/>
</dbReference>
<keyword evidence="1" id="KW-0805">Transcription regulation</keyword>
<dbReference type="InterPro" id="IPR011663">
    <property type="entry name" value="UTRA"/>
</dbReference>
<dbReference type="SUPFAM" id="SSF64288">
    <property type="entry name" value="Chorismate lyase-like"/>
    <property type="match status" value="1"/>
</dbReference>
<dbReference type="PANTHER" id="PTHR44846">
    <property type="entry name" value="MANNOSYL-D-GLYCERATE TRANSPORT/METABOLISM SYSTEM REPRESSOR MNGR-RELATED"/>
    <property type="match status" value="1"/>
</dbReference>
<dbReference type="Pfam" id="PF07702">
    <property type="entry name" value="UTRA"/>
    <property type="match status" value="1"/>
</dbReference>
<dbReference type="InterPro" id="IPR028978">
    <property type="entry name" value="Chorismate_lyase_/UTRA_dom_sf"/>
</dbReference>
<evidence type="ECO:0000256" key="1">
    <source>
        <dbReference type="ARBA" id="ARBA00023015"/>
    </source>
</evidence>
<sequence length="241" mass="27724">MINKNSPIPIYHQLEEYIKQQIDRGELKEDESIPSEREFAERFEISRMTVRQAINNLVMDGYLYRQKGRGTFVNKKKVEQELQGMTSFTEDMVSRGMRPSNKLLSFQIIPADQKIALQLLLAENDLVYKIKRIRLADGFPMALETAYIPVSIVPGLTEENSNQSLYRYIEENLSLSISEAKQEIEASIANSDEAEDLAISEGAPILFIVRTSYLLDGTPFELVLSSFRADRYRFTHTMKRI</sequence>
<organism evidence="5 6">
    <name type="scientific">Neobacillus ginsengisoli</name>
    <dbReference type="NCBI Taxonomy" id="904295"/>
    <lineage>
        <taxon>Bacteria</taxon>
        <taxon>Bacillati</taxon>
        <taxon>Bacillota</taxon>
        <taxon>Bacilli</taxon>
        <taxon>Bacillales</taxon>
        <taxon>Bacillaceae</taxon>
        <taxon>Neobacillus</taxon>
    </lineage>
</organism>
<dbReference type="EMBL" id="JAUSTW010000003">
    <property type="protein sequence ID" value="MDQ0199021.1"/>
    <property type="molecule type" value="Genomic_DNA"/>
</dbReference>
<dbReference type="InterPro" id="IPR036390">
    <property type="entry name" value="WH_DNA-bd_sf"/>
</dbReference>
<dbReference type="InterPro" id="IPR000524">
    <property type="entry name" value="Tscrpt_reg_HTH_GntR"/>
</dbReference>
<dbReference type="InterPro" id="IPR036388">
    <property type="entry name" value="WH-like_DNA-bd_sf"/>
</dbReference>
<evidence type="ECO:0000259" key="4">
    <source>
        <dbReference type="PROSITE" id="PS50949"/>
    </source>
</evidence>
<dbReference type="PANTHER" id="PTHR44846:SF1">
    <property type="entry name" value="MANNOSYL-D-GLYCERATE TRANSPORT_METABOLISM SYSTEM REPRESSOR MNGR-RELATED"/>
    <property type="match status" value="1"/>
</dbReference>
<evidence type="ECO:0000256" key="2">
    <source>
        <dbReference type="ARBA" id="ARBA00023125"/>
    </source>
</evidence>
<reference evidence="5 6" key="1">
    <citation type="submission" date="2023-07" db="EMBL/GenBank/DDBJ databases">
        <title>Genomic Encyclopedia of Type Strains, Phase IV (KMG-IV): sequencing the most valuable type-strain genomes for metagenomic binning, comparative biology and taxonomic classification.</title>
        <authorList>
            <person name="Goeker M."/>
        </authorList>
    </citation>
    <scope>NUCLEOTIDE SEQUENCE [LARGE SCALE GENOMIC DNA]</scope>
    <source>
        <strain evidence="5 6">DSM 27594</strain>
    </source>
</reference>
<dbReference type="PRINTS" id="PR00035">
    <property type="entry name" value="HTHGNTR"/>
</dbReference>
<dbReference type="Gene3D" id="1.10.10.10">
    <property type="entry name" value="Winged helix-like DNA-binding domain superfamily/Winged helix DNA-binding domain"/>
    <property type="match status" value="1"/>
</dbReference>